<evidence type="ECO:0000256" key="1">
    <source>
        <dbReference type="SAM" id="SignalP"/>
    </source>
</evidence>
<comment type="caution">
    <text evidence="3">The sequence shown here is derived from an EMBL/GenBank/DDBJ whole genome shotgun (WGS) entry which is preliminary data.</text>
</comment>
<dbReference type="InterPro" id="IPR022409">
    <property type="entry name" value="PKD/Chitinase_dom"/>
</dbReference>
<gene>
    <name evidence="3" type="ORF">E0F88_20710</name>
</gene>
<keyword evidence="4" id="KW-1185">Reference proteome</keyword>
<dbReference type="Gene3D" id="2.60.40.10">
    <property type="entry name" value="Immunoglobulins"/>
    <property type="match status" value="1"/>
</dbReference>
<dbReference type="InterPro" id="IPR013783">
    <property type="entry name" value="Ig-like_fold"/>
</dbReference>
<dbReference type="AlphaFoldDB" id="A0A4R5DFM6"/>
<evidence type="ECO:0000313" key="4">
    <source>
        <dbReference type="Proteomes" id="UP000294850"/>
    </source>
</evidence>
<dbReference type="OrthoDB" id="1488789at2"/>
<protein>
    <submittedName>
        <fullName evidence="3">PKD domain-containing protein</fullName>
    </submittedName>
</protein>
<dbReference type="CDD" id="cd00146">
    <property type="entry name" value="PKD"/>
    <property type="match status" value="1"/>
</dbReference>
<organism evidence="3 4">
    <name type="scientific">Dyadobacter psychrotolerans</name>
    <dbReference type="NCBI Taxonomy" id="2541721"/>
    <lineage>
        <taxon>Bacteria</taxon>
        <taxon>Pseudomonadati</taxon>
        <taxon>Bacteroidota</taxon>
        <taxon>Cytophagia</taxon>
        <taxon>Cytophagales</taxon>
        <taxon>Spirosomataceae</taxon>
        <taxon>Dyadobacter</taxon>
    </lineage>
</organism>
<accession>A0A4R5DFM6</accession>
<dbReference type="SUPFAM" id="SSF49299">
    <property type="entry name" value="PKD domain"/>
    <property type="match status" value="1"/>
</dbReference>
<proteinExistence type="predicted"/>
<dbReference type="InterPro" id="IPR035986">
    <property type="entry name" value="PKD_dom_sf"/>
</dbReference>
<sequence>MQKLVPKLMSVILMAVMFTLVSSCDDDNDSPVFPFHAEIYNTLQGKQVAFQGLTHSAVSWSWDFGDGKTSTEQNPVHVYTAGGYYVAKLTAKDSKGETITKSVNLAVDLRPYDYLVGDHTTAGYAGKKWKLTKAHTAAGDYLANADATFTSATPYNPIPDGIFATSTFNMGAIYDDTYTFFYDGKYVHDVKADGAAFGGLVYQIATGGYPANVLVGNATYGLCIAKYTPQANAKFTFVESEDFKVSSAYTSAGLTFKGTKTLDFSGTEFIGFRDFQRKVVMRSISNTRMQLIMFMAASDKAVGVNTHALILSFEAVKE</sequence>
<dbReference type="PROSITE" id="PS50093">
    <property type="entry name" value="PKD"/>
    <property type="match status" value="1"/>
</dbReference>
<dbReference type="Pfam" id="PF18911">
    <property type="entry name" value="PKD_4"/>
    <property type="match status" value="1"/>
</dbReference>
<dbReference type="Proteomes" id="UP000294850">
    <property type="component" value="Unassembled WGS sequence"/>
</dbReference>
<feature type="chain" id="PRO_5020382794" evidence="1">
    <location>
        <begin position="24"/>
        <end position="318"/>
    </location>
</feature>
<evidence type="ECO:0000259" key="2">
    <source>
        <dbReference type="PROSITE" id="PS50093"/>
    </source>
</evidence>
<dbReference type="InterPro" id="IPR000601">
    <property type="entry name" value="PKD_dom"/>
</dbReference>
<evidence type="ECO:0000313" key="3">
    <source>
        <dbReference type="EMBL" id="TDE12772.1"/>
    </source>
</evidence>
<reference evidence="3 4" key="1">
    <citation type="submission" date="2019-03" db="EMBL/GenBank/DDBJ databases">
        <title>Dyadobacter AR-3-6 sp. nov., isolated from arctic soil.</title>
        <authorList>
            <person name="Chaudhary D.K."/>
        </authorList>
    </citation>
    <scope>NUCLEOTIDE SEQUENCE [LARGE SCALE GENOMIC DNA]</scope>
    <source>
        <strain evidence="3 4">AR-3-6</strain>
    </source>
</reference>
<feature type="domain" description="PKD" evidence="2">
    <location>
        <begin position="54"/>
        <end position="107"/>
    </location>
</feature>
<dbReference type="EMBL" id="SMFL01000008">
    <property type="protein sequence ID" value="TDE12772.1"/>
    <property type="molecule type" value="Genomic_DNA"/>
</dbReference>
<feature type="signal peptide" evidence="1">
    <location>
        <begin position="1"/>
        <end position="23"/>
    </location>
</feature>
<dbReference type="SMART" id="SM00089">
    <property type="entry name" value="PKD"/>
    <property type="match status" value="1"/>
</dbReference>
<keyword evidence="1" id="KW-0732">Signal</keyword>
<dbReference type="RefSeq" id="WP_131960193.1">
    <property type="nucleotide sequence ID" value="NZ_SMFL01000008.1"/>
</dbReference>
<name>A0A4R5DFM6_9BACT</name>
<dbReference type="PROSITE" id="PS51257">
    <property type="entry name" value="PROKAR_LIPOPROTEIN"/>
    <property type="match status" value="1"/>
</dbReference>